<keyword evidence="2" id="KW-0997">Cell inner membrane</keyword>
<organism evidence="6 7">
    <name type="scientific">Solimonas fluminis</name>
    <dbReference type="NCBI Taxonomy" id="2086571"/>
    <lineage>
        <taxon>Bacteria</taxon>
        <taxon>Pseudomonadati</taxon>
        <taxon>Pseudomonadota</taxon>
        <taxon>Gammaproteobacteria</taxon>
        <taxon>Nevskiales</taxon>
        <taxon>Nevskiaceae</taxon>
        <taxon>Solimonas</taxon>
    </lineage>
</organism>
<sequence length="187" mass="20560">MARGSLFLGVAAVLAGLAALTMLRGFQPAGTEQADGGEAPPRYQLEGVEWTRLDAQGQPLILATAAAAQYYDDRSARFETLRVQRLGEGGPWNLQSPSGRMPAGEQRIRLDKPVEMVGRMKSGENVRVDTDSLWVDLERKEIATEDRVRLSGDNRAARARGLRADWSGTRVQLLNEVEVDYVPQPRG</sequence>
<keyword evidence="7" id="KW-1185">Reference proteome</keyword>
<dbReference type="GO" id="GO:0030288">
    <property type="term" value="C:outer membrane-bounded periplasmic space"/>
    <property type="evidence" value="ECO:0007669"/>
    <property type="project" value="TreeGrafter"/>
</dbReference>
<keyword evidence="4" id="KW-1133">Transmembrane helix</keyword>
<dbReference type="Proteomes" id="UP000238220">
    <property type="component" value="Unassembled WGS sequence"/>
</dbReference>
<dbReference type="OrthoDB" id="7063068at2"/>
<protein>
    <submittedName>
        <fullName evidence="6">LPS export ABC transporter periplasmic protein LptC</fullName>
    </submittedName>
</protein>
<dbReference type="AlphaFoldDB" id="A0A2S5TGY3"/>
<evidence type="ECO:0000256" key="3">
    <source>
        <dbReference type="ARBA" id="ARBA00022692"/>
    </source>
</evidence>
<evidence type="ECO:0000256" key="1">
    <source>
        <dbReference type="ARBA" id="ARBA00022475"/>
    </source>
</evidence>
<dbReference type="EMBL" id="PSNW01000004">
    <property type="protein sequence ID" value="PPE74207.1"/>
    <property type="molecule type" value="Genomic_DNA"/>
</dbReference>
<reference evidence="6 7" key="1">
    <citation type="submission" date="2018-02" db="EMBL/GenBank/DDBJ databases">
        <title>Genome sequencing of Solimonas sp. HR-BB.</title>
        <authorList>
            <person name="Lee Y."/>
            <person name="Jeon C.O."/>
        </authorList>
    </citation>
    <scope>NUCLEOTIDE SEQUENCE [LARGE SCALE GENOMIC DNA]</scope>
    <source>
        <strain evidence="6 7">HR-BB</strain>
    </source>
</reference>
<dbReference type="GO" id="GO:0017089">
    <property type="term" value="F:glycolipid transfer activity"/>
    <property type="evidence" value="ECO:0007669"/>
    <property type="project" value="TreeGrafter"/>
</dbReference>
<gene>
    <name evidence="6" type="primary">lptC</name>
    <name evidence="6" type="ORF">C3942_09255</name>
</gene>
<dbReference type="InterPro" id="IPR026265">
    <property type="entry name" value="LptC"/>
</dbReference>
<keyword evidence="5" id="KW-0472">Membrane</keyword>
<dbReference type="Gene3D" id="2.60.450.10">
    <property type="entry name" value="Lipopolysaccharide (LPS) transport protein A like domain"/>
    <property type="match status" value="1"/>
</dbReference>
<evidence type="ECO:0000313" key="6">
    <source>
        <dbReference type="EMBL" id="PPE74207.1"/>
    </source>
</evidence>
<proteinExistence type="predicted"/>
<dbReference type="GO" id="GO:0005886">
    <property type="term" value="C:plasma membrane"/>
    <property type="evidence" value="ECO:0007669"/>
    <property type="project" value="InterPro"/>
</dbReference>
<evidence type="ECO:0000256" key="2">
    <source>
        <dbReference type="ARBA" id="ARBA00022519"/>
    </source>
</evidence>
<evidence type="ECO:0000256" key="4">
    <source>
        <dbReference type="ARBA" id="ARBA00022989"/>
    </source>
</evidence>
<dbReference type="PANTHER" id="PTHR37481:SF1">
    <property type="entry name" value="LIPOPOLYSACCHARIDE EXPORT SYSTEM PROTEIN LPTC"/>
    <property type="match status" value="1"/>
</dbReference>
<dbReference type="InterPro" id="IPR052363">
    <property type="entry name" value="LPS_export_LptC"/>
</dbReference>
<evidence type="ECO:0000256" key="5">
    <source>
        <dbReference type="ARBA" id="ARBA00023136"/>
    </source>
</evidence>
<accession>A0A2S5TGY3</accession>
<dbReference type="Pfam" id="PF06835">
    <property type="entry name" value="LptC"/>
    <property type="match status" value="1"/>
</dbReference>
<name>A0A2S5TGY3_9GAMM</name>
<evidence type="ECO:0000313" key="7">
    <source>
        <dbReference type="Proteomes" id="UP000238220"/>
    </source>
</evidence>
<keyword evidence="3" id="KW-0812">Transmembrane</keyword>
<dbReference type="RefSeq" id="WP_104230095.1">
    <property type="nucleotide sequence ID" value="NZ_PSNW01000004.1"/>
</dbReference>
<dbReference type="PANTHER" id="PTHR37481">
    <property type="entry name" value="LIPOPOLYSACCHARIDE EXPORT SYSTEM PROTEIN LPTC"/>
    <property type="match status" value="1"/>
</dbReference>
<keyword evidence="1" id="KW-1003">Cell membrane</keyword>
<dbReference type="InterPro" id="IPR010664">
    <property type="entry name" value="LipoPS_assembly_LptC-rel"/>
</dbReference>
<dbReference type="GO" id="GO:0015221">
    <property type="term" value="F:lipopolysaccharide transmembrane transporter activity"/>
    <property type="evidence" value="ECO:0007669"/>
    <property type="project" value="InterPro"/>
</dbReference>
<dbReference type="NCBIfam" id="TIGR04409">
    <property type="entry name" value="LptC_YrbK"/>
    <property type="match status" value="1"/>
</dbReference>
<comment type="caution">
    <text evidence="6">The sequence shown here is derived from an EMBL/GenBank/DDBJ whole genome shotgun (WGS) entry which is preliminary data.</text>
</comment>